<evidence type="ECO:0000313" key="6">
    <source>
        <dbReference type="EMBL" id="MBT2327535.1"/>
    </source>
</evidence>
<dbReference type="Pfam" id="PF02357">
    <property type="entry name" value="NusG"/>
    <property type="match status" value="1"/>
</dbReference>
<dbReference type="EMBL" id="JAGGOB010000006">
    <property type="protein sequence ID" value="MBT2327535.1"/>
    <property type="molecule type" value="Genomic_DNA"/>
</dbReference>
<evidence type="ECO:0000256" key="1">
    <source>
        <dbReference type="ARBA" id="ARBA00022814"/>
    </source>
</evidence>
<evidence type="ECO:0000256" key="3">
    <source>
        <dbReference type="ARBA" id="ARBA00023163"/>
    </source>
</evidence>
<comment type="caution">
    <text evidence="6">The sequence shown here is derived from an EMBL/GenBank/DDBJ whole genome shotgun (WGS) entry which is preliminary data.</text>
</comment>
<dbReference type="InterPro" id="IPR010215">
    <property type="entry name" value="Transcription_antiterm_RfaH"/>
</dbReference>
<dbReference type="InterPro" id="IPR006645">
    <property type="entry name" value="NGN-like_dom"/>
</dbReference>
<sequence>MNVSATNPISIADATPAWYLVHCKPRQDERAEENLLRQGYICYRPQHGRERVVKGRRLTIAESLFPGYLFIQLAADTNWLPLRSTRGVNRIVSFGGVPLRLDDSLITHLQQRTATTIKSELAAGDSVRITQGGFAELDAIFVSMDGEQRVILLLNMLNHQQKISMPLVSIIKN</sequence>
<dbReference type="GO" id="GO:0006354">
    <property type="term" value="P:DNA-templated transcription elongation"/>
    <property type="evidence" value="ECO:0007669"/>
    <property type="project" value="InterPro"/>
</dbReference>
<dbReference type="AlphaFoldDB" id="A0A944HAP1"/>
<dbReference type="NCBIfam" id="TIGR01955">
    <property type="entry name" value="RfaH"/>
    <property type="match status" value="1"/>
</dbReference>
<dbReference type="InterPro" id="IPR036735">
    <property type="entry name" value="NGN_dom_sf"/>
</dbReference>
<feature type="domain" description="NusG-like N-terminal" evidence="5">
    <location>
        <begin position="15"/>
        <end position="113"/>
    </location>
</feature>
<keyword evidence="3 4" id="KW-0804">Transcription</keyword>
<dbReference type="SMART" id="SM00738">
    <property type="entry name" value="NGN"/>
    <property type="match status" value="1"/>
</dbReference>
<comment type="similarity">
    <text evidence="4">Belongs to the RfaH family.</text>
</comment>
<dbReference type="SUPFAM" id="SSF82679">
    <property type="entry name" value="N-utilization substance G protein NusG, N-terminal domain"/>
    <property type="match status" value="1"/>
</dbReference>
<accession>A0A944HAP1</accession>
<name>A0A944HAP1_PSEFL</name>
<protein>
    <recommendedName>
        <fullName evidence="4">Transcription antitermination protein RfaH</fullName>
    </recommendedName>
</protein>
<reference evidence="6" key="1">
    <citation type="submission" date="2021-03" db="EMBL/GenBank/DDBJ databases">
        <title>Genomic analysis provides insights into the functional capacity of soil bacteria communities inhabiting an altitudinal gradient in the Atacama Desert.</title>
        <authorList>
            <person name="Gonzalez M."/>
            <person name="Maldonado J."/>
            <person name="Maza F."/>
            <person name="Hodar C."/>
            <person name="Cortes M."/>
            <person name="Palma R."/>
            <person name="Andreani C."/>
            <person name="Gaete A."/>
            <person name="Vasquez-Dean J."/>
            <person name="Acuna V."/>
            <person name="Aguado M."/>
            <person name="Mandakovic D."/>
            <person name="Latorre M."/>
            <person name="Orellana A."/>
            <person name="Gutierrez R."/>
            <person name="Montecino M."/>
            <person name="Allende M."/>
            <person name="Maass A."/>
            <person name="Cambiazo V."/>
        </authorList>
    </citation>
    <scope>NUCLEOTIDE SEQUENCE</scope>
    <source>
        <strain evidence="6">ISL-25</strain>
    </source>
</reference>
<dbReference type="GO" id="GO:0005829">
    <property type="term" value="C:cytosol"/>
    <property type="evidence" value="ECO:0007669"/>
    <property type="project" value="TreeGrafter"/>
</dbReference>
<evidence type="ECO:0000313" key="7">
    <source>
        <dbReference type="Proteomes" id="UP000692896"/>
    </source>
</evidence>
<dbReference type="PANTHER" id="PTHR30265">
    <property type="entry name" value="RHO-INTERACTING TRANSCRIPTION TERMINATION FACTOR NUSG"/>
    <property type="match status" value="1"/>
</dbReference>
<evidence type="ECO:0000256" key="2">
    <source>
        <dbReference type="ARBA" id="ARBA00023015"/>
    </source>
</evidence>
<dbReference type="GO" id="GO:0003677">
    <property type="term" value="F:DNA binding"/>
    <property type="evidence" value="ECO:0007669"/>
    <property type="project" value="UniProtKB-UniRule"/>
</dbReference>
<dbReference type="GO" id="GO:0001073">
    <property type="term" value="F:transcription antitermination factor activity, DNA binding"/>
    <property type="evidence" value="ECO:0007669"/>
    <property type="project" value="UniProtKB-UniRule"/>
</dbReference>
<evidence type="ECO:0000259" key="5">
    <source>
        <dbReference type="SMART" id="SM00738"/>
    </source>
</evidence>
<keyword evidence="2 4" id="KW-0805">Transcription regulation</keyword>
<dbReference type="RefSeq" id="WP_214913058.1">
    <property type="nucleotide sequence ID" value="NZ_JAGGNX010000004.1"/>
</dbReference>
<dbReference type="Proteomes" id="UP000692896">
    <property type="component" value="Unassembled WGS sequence"/>
</dbReference>
<organism evidence="6 7">
    <name type="scientific">Pseudomonas fluorescens</name>
    <dbReference type="NCBI Taxonomy" id="294"/>
    <lineage>
        <taxon>Bacteria</taxon>
        <taxon>Pseudomonadati</taxon>
        <taxon>Pseudomonadota</taxon>
        <taxon>Gammaproteobacteria</taxon>
        <taxon>Pseudomonadales</taxon>
        <taxon>Pseudomonadaceae</taxon>
        <taxon>Pseudomonas</taxon>
    </lineage>
</organism>
<keyword evidence="1 4" id="KW-0889">Transcription antitermination</keyword>
<gene>
    <name evidence="4 6" type="primary">rfaH</name>
    <name evidence="6" type="ORF">J7E47_02230</name>
</gene>
<proteinExistence type="inferred from homology"/>
<dbReference type="InterPro" id="IPR043425">
    <property type="entry name" value="NusG-like"/>
</dbReference>
<dbReference type="PANTHER" id="PTHR30265:SF7">
    <property type="entry name" value="TRANSCRIPTION ANTITERMINATION PROTEIN RFAH"/>
    <property type="match status" value="1"/>
</dbReference>
<keyword evidence="4" id="KW-0238">DNA-binding</keyword>
<evidence type="ECO:0000256" key="4">
    <source>
        <dbReference type="HAMAP-Rule" id="MF_00951"/>
    </source>
</evidence>
<dbReference type="Gene3D" id="3.30.70.940">
    <property type="entry name" value="NusG, N-terminal domain"/>
    <property type="match status" value="1"/>
</dbReference>
<comment type="function">
    <text evidence="4">Enhances distal genes transcription elongation in a specialized subset of operons that encode extracytoplasmic components.</text>
</comment>
<dbReference type="CDD" id="cd09892">
    <property type="entry name" value="NGN_SP_RfaH"/>
    <property type="match status" value="1"/>
</dbReference>
<comment type="subunit">
    <text evidence="4">Interacts with both the nontemplate DNA and the RNA polymerase (RNAP).</text>
</comment>
<dbReference type="NCBIfam" id="NF006534">
    <property type="entry name" value="PRK09014.1"/>
    <property type="match status" value="1"/>
</dbReference>
<dbReference type="HAMAP" id="MF_00951">
    <property type="entry name" value="RfaH"/>
    <property type="match status" value="1"/>
</dbReference>